<proteinExistence type="predicted"/>
<gene>
    <name evidence="1" type="ORF">QAD02_020681</name>
</gene>
<dbReference type="EMBL" id="CM056741">
    <property type="protein sequence ID" value="KAJ8684888.1"/>
    <property type="molecule type" value="Genomic_DNA"/>
</dbReference>
<dbReference type="Proteomes" id="UP001239111">
    <property type="component" value="Chromosome 1"/>
</dbReference>
<name>A0ACC2PP44_9HYME</name>
<comment type="caution">
    <text evidence="1">The sequence shown here is derived from an EMBL/GenBank/DDBJ whole genome shotgun (WGS) entry which is preliminary data.</text>
</comment>
<organism evidence="1 2">
    <name type="scientific">Eretmocerus hayati</name>
    <dbReference type="NCBI Taxonomy" id="131215"/>
    <lineage>
        <taxon>Eukaryota</taxon>
        <taxon>Metazoa</taxon>
        <taxon>Ecdysozoa</taxon>
        <taxon>Arthropoda</taxon>
        <taxon>Hexapoda</taxon>
        <taxon>Insecta</taxon>
        <taxon>Pterygota</taxon>
        <taxon>Neoptera</taxon>
        <taxon>Endopterygota</taxon>
        <taxon>Hymenoptera</taxon>
        <taxon>Apocrita</taxon>
        <taxon>Proctotrupomorpha</taxon>
        <taxon>Chalcidoidea</taxon>
        <taxon>Aphelinidae</taxon>
        <taxon>Aphelininae</taxon>
        <taxon>Eretmocerus</taxon>
    </lineage>
</organism>
<sequence length="169" mass="19375">MYGTKQENVKQMSLNELRYKHFEKLTQRESFKLECLPPSEGAATQHCYRTYHQIQMWFGIRKDATSWGWKRSSNGLTPIYSSDRLIPEDLMKKIHCTCKTGCKSENCSCQKYGLRCTNLCSGCSGGKCSNIDIDIPNASEQDLLSTELLDPDFLDHVEENLLDIVHNIE</sequence>
<evidence type="ECO:0000313" key="1">
    <source>
        <dbReference type="EMBL" id="KAJ8684888.1"/>
    </source>
</evidence>
<protein>
    <submittedName>
        <fullName evidence="1">Uncharacterized protein</fullName>
    </submittedName>
</protein>
<accession>A0ACC2PP44</accession>
<keyword evidence="2" id="KW-1185">Reference proteome</keyword>
<reference evidence="1" key="1">
    <citation type="submission" date="2023-04" db="EMBL/GenBank/DDBJ databases">
        <title>A chromosome-level genome assembly of the parasitoid wasp Eretmocerus hayati.</title>
        <authorList>
            <person name="Zhong Y."/>
            <person name="Liu S."/>
            <person name="Liu Y."/>
        </authorList>
    </citation>
    <scope>NUCLEOTIDE SEQUENCE</scope>
    <source>
        <strain evidence="1">ZJU_SS_LIU_2023</strain>
    </source>
</reference>
<evidence type="ECO:0000313" key="2">
    <source>
        <dbReference type="Proteomes" id="UP001239111"/>
    </source>
</evidence>